<feature type="transmembrane region" description="Helical" evidence="8">
    <location>
        <begin position="349"/>
        <end position="371"/>
    </location>
</feature>
<dbReference type="InterPro" id="IPR017441">
    <property type="entry name" value="Protein_kinase_ATP_BS"/>
</dbReference>
<protein>
    <recommendedName>
        <fullName evidence="1">non-specific serine/threonine protein kinase</fullName>
        <ecNumber evidence="1">2.7.11.1</ecNumber>
    </recommendedName>
</protein>
<dbReference type="PANTHER" id="PTHR43289">
    <property type="entry name" value="MITOGEN-ACTIVATED PROTEIN KINASE KINASE KINASE 20-RELATED"/>
    <property type="match status" value="1"/>
</dbReference>
<dbReference type="SUPFAM" id="SSF56112">
    <property type="entry name" value="Protein kinase-like (PK-like)"/>
    <property type="match status" value="1"/>
</dbReference>
<dbReference type="GO" id="GO:0005524">
    <property type="term" value="F:ATP binding"/>
    <property type="evidence" value="ECO:0007669"/>
    <property type="project" value="UniProtKB-UniRule"/>
</dbReference>
<evidence type="ECO:0000259" key="9">
    <source>
        <dbReference type="PROSITE" id="PS50011"/>
    </source>
</evidence>
<dbReference type="SMART" id="SM00220">
    <property type="entry name" value="S_TKc"/>
    <property type="match status" value="1"/>
</dbReference>
<evidence type="ECO:0000256" key="7">
    <source>
        <dbReference type="PROSITE-ProRule" id="PRU10141"/>
    </source>
</evidence>
<dbReference type="GO" id="GO:0004674">
    <property type="term" value="F:protein serine/threonine kinase activity"/>
    <property type="evidence" value="ECO:0007669"/>
    <property type="project" value="UniProtKB-KW"/>
</dbReference>
<keyword evidence="2" id="KW-0723">Serine/threonine-protein kinase</keyword>
<dbReference type="PANTHER" id="PTHR43289:SF6">
    <property type="entry name" value="SERINE_THREONINE-PROTEIN KINASE NEKL-3"/>
    <property type="match status" value="1"/>
</dbReference>
<evidence type="ECO:0000256" key="8">
    <source>
        <dbReference type="SAM" id="Phobius"/>
    </source>
</evidence>
<name>A0A2A2EJW4_9BIFI</name>
<dbReference type="Gene3D" id="1.10.510.10">
    <property type="entry name" value="Transferase(Phosphotransferase) domain 1"/>
    <property type="match status" value="1"/>
</dbReference>
<reference evidence="10 11" key="1">
    <citation type="journal article" date="2017" name="ISME J.">
        <title>Unveiling bifidobacterial biogeography across the mammalian branch of the tree of life.</title>
        <authorList>
            <person name="Milani C."/>
            <person name="Mangifesta M."/>
            <person name="Mancabelli L."/>
            <person name="Lugli G.A."/>
            <person name="James K."/>
            <person name="Duranti S."/>
            <person name="Turroni F."/>
            <person name="Ferrario C."/>
            <person name="Ossiprandi M.C."/>
            <person name="van Sinderen D."/>
            <person name="Ventura M."/>
        </authorList>
    </citation>
    <scope>NUCLEOTIDE SEQUENCE [LARGE SCALE GENOMIC DNA]</scope>
    <source>
        <strain evidence="10 11">70</strain>
    </source>
</reference>
<evidence type="ECO:0000256" key="5">
    <source>
        <dbReference type="ARBA" id="ARBA00022777"/>
    </source>
</evidence>
<dbReference type="EMBL" id="MVOG01000014">
    <property type="protein sequence ID" value="PAU69351.1"/>
    <property type="molecule type" value="Genomic_DNA"/>
</dbReference>
<keyword evidence="5 10" id="KW-0418">Kinase</keyword>
<dbReference type="EC" id="2.7.11.1" evidence="1"/>
<evidence type="ECO:0000256" key="4">
    <source>
        <dbReference type="ARBA" id="ARBA00022741"/>
    </source>
</evidence>
<proteinExistence type="predicted"/>
<comment type="caution">
    <text evidence="10">The sequence shown here is derived from an EMBL/GenBank/DDBJ whole genome shotgun (WGS) entry which is preliminary data.</text>
</comment>
<dbReference type="AlphaFoldDB" id="A0A2A2EJW4"/>
<evidence type="ECO:0000313" key="10">
    <source>
        <dbReference type="EMBL" id="PAU69351.1"/>
    </source>
</evidence>
<gene>
    <name evidence="10" type="ORF">B1400_0946</name>
</gene>
<dbReference type="PROSITE" id="PS50011">
    <property type="entry name" value="PROTEIN_KINASE_DOM"/>
    <property type="match status" value="1"/>
</dbReference>
<dbReference type="Proteomes" id="UP000217986">
    <property type="component" value="Unassembled WGS sequence"/>
</dbReference>
<keyword evidence="8" id="KW-0472">Membrane</keyword>
<dbReference type="InterPro" id="IPR000719">
    <property type="entry name" value="Prot_kinase_dom"/>
</dbReference>
<evidence type="ECO:0000256" key="2">
    <source>
        <dbReference type="ARBA" id="ARBA00022527"/>
    </source>
</evidence>
<feature type="binding site" evidence="7">
    <location>
        <position position="74"/>
    </location>
    <ligand>
        <name>ATP</name>
        <dbReference type="ChEBI" id="CHEBI:30616"/>
    </ligand>
</feature>
<feature type="domain" description="Protein kinase" evidence="9">
    <location>
        <begin position="45"/>
        <end position="305"/>
    </location>
</feature>
<keyword evidence="4 7" id="KW-0547">Nucleotide-binding</keyword>
<evidence type="ECO:0000256" key="1">
    <source>
        <dbReference type="ARBA" id="ARBA00012513"/>
    </source>
</evidence>
<organism evidence="10 11">
    <name type="scientific">Bifidobacterium italicum</name>
    <dbReference type="NCBI Taxonomy" id="1960968"/>
    <lineage>
        <taxon>Bacteria</taxon>
        <taxon>Bacillati</taxon>
        <taxon>Actinomycetota</taxon>
        <taxon>Actinomycetes</taxon>
        <taxon>Bifidobacteriales</taxon>
        <taxon>Bifidobacteriaceae</taxon>
        <taxon>Bifidobacterium</taxon>
    </lineage>
</organism>
<accession>A0A2A2EJW4</accession>
<evidence type="ECO:0000313" key="11">
    <source>
        <dbReference type="Proteomes" id="UP000217986"/>
    </source>
</evidence>
<dbReference type="PROSITE" id="PS00107">
    <property type="entry name" value="PROTEIN_KINASE_ATP"/>
    <property type="match status" value="1"/>
</dbReference>
<dbReference type="Pfam" id="PF00069">
    <property type="entry name" value="Pkinase"/>
    <property type="match status" value="1"/>
</dbReference>
<keyword evidence="8" id="KW-0812">Transmembrane</keyword>
<keyword evidence="8" id="KW-1133">Transmembrane helix</keyword>
<sequence>MRPRGRNRVGGAAEKNGIGFMPQRTASTAARKPAGNPVPPRLRGYRYVGVIGKGSTAYVFRYRQEATERDVAIKVGTTHLDSKAGARFKTEAVFMASLQHPNILTVHGAGVTDDGRPYTIFEYAPAGSVRDIIAAQGVYTVDRTLDYGVQLASALYLAHRNNTVHRDLKTSNILITAQGVPAIADFGIATNIYDHRSTGYSPPWAPPEVIASRGGGDDRSDIYSLAATLYAMLAGKSPFEYAYDPRTIDELVDCIMHKPVPPINRADVPQSLQRVLLKALAPDPANRYFTAVEFARALQEVQIQLYGHATPVNVQGIEPYPTRAAMATAGAQGASLPAAPAKPKDRRPLIVTAVVVAALAVLGIVFAAVILPNLDHSGDTGTATVVNPGMNGTSGGDDDDDVTTTVPSPIELSGAYEGDTVKFTWSNPDPQDGDRYAWSIINGADSGQANAKLIEGTSVEVPASDGAQTCIQVSIVRQDRRMSSTPATTCAVK</sequence>
<dbReference type="InterPro" id="IPR011009">
    <property type="entry name" value="Kinase-like_dom_sf"/>
</dbReference>
<keyword evidence="11" id="KW-1185">Reference proteome</keyword>
<keyword evidence="6 7" id="KW-0067">ATP-binding</keyword>
<keyword evidence="3" id="KW-0808">Transferase</keyword>
<evidence type="ECO:0000256" key="6">
    <source>
        <dbReference type="ARBA" id="ARBA00022840"/>
    </source>
</evidence>
<dbReference type="CDD" id="cd14014">
    <property type="entry name" value="STKc_PknB_like"/>
    <property type="match status" value="1"/>
</dbReference>
<evidence type="ECO:0000256" key="3">
    <source>
        <dbReference type="ARBA" id="ARBA00022679"/>
    </source>
</evidence>